<feature type="signal peptide" evidence="1">
    <location>
        <begin position="1"/>
        <end position="18"/>
    </location>
</feature>
<reference evidence="2 3" key="1">
    <citation type="submission" date="2019-03" db="EMBL/GenBank/DDBJ databases">
        <authorList>
            <person name="Kim M.K.M."/>
        </authorList>
    </citation>
    <scope>NUCLEOTIDE SEQUENCE [LARGE SCALE GENOMIC DNA]</scope>
    <source>
        <strain evidence="2 3">17J68-12</strain>
    </source>
</reference>
<dbReference type="RefSeq" id="WP_131448113.1">
    <property type="nucleotide sequence ID" value="NZ_SJZI01000008.1"/>
</dbReference>
<comment type="caution">
    <text evidence="2">The sequence shown here is derived from an EMBL/GenBank/DDBJ whole genome shotgun (WGS) entry which is preliminary data.</text>
</comment>
<organism evidence="2 3">
    <name type="scientific">Flaviaesturariibacter flavus</name>
    <dbReference type="NCBI Taxonomy" id="2502780"/>
    <lineage>
        <taxon>Bacteria</taxon>
        <taxon>Pseudomonadati</taxon>
        <taxon>Bacteroidota</taxon>
        <taxon>Chitinophagia</taxon>
        <taxon>Chitinophagales</taxon>
        <taxon>Chitinophagaceae</taxon>
        <taxon>Flaviaestuariibacter</taxon>
    </lineage>
</organism>
<dbReference type="EMBL" id="SJZI01000008">
    <property type="protein sequence ID" value="TCJ17872.1"/>
    <property type="molecule type" value="Genomic_DNA"/>
</dbReference>
<evidence type="ECO:0000313" key="3">
    <source>
        <dbReference type="Proteomes" id="UP000295334"/>
    </source>
</evidence>
<name>A0A4V2NWM6_9BACT</name>
<sequence>MKRIVLLLLLVHPTLCGAGQGDRWLQLPDSLPRPPEAPARNPQLRAFVQTAALLDAALTSLNSLQSLVHKDSYRNRIGALNNPASTEMGFSLEAEIQVALRPILAKARSTNTEKFGEVITSFLSNGSRLDAGKVLPLFPALAGLVGNLAVREKSVTRADVDSFLQQVGRYFAPYEKLQATNDAFEDGADRFQHRLQELQFDIREYALDMATLLHAKSTRSALRERTIEELLLQYFEAGALEALDTARSLPPYPPDGLTGAKNICNTVQKLFRDYQKLYADNYNQIRGILQGARPLGRAGNPQSIDAALKELEELYQQSAQADVLNLRIQTLTGRLQALVQSVLAAAAPR</sequence>
<dbReference type="AlphaFoldDB" id="A0A4V2NWM6"/>
<keyword evidence="1" id="KW-0732">Signal</keyword>
<gene>
    <name evidence="2" type="ORF">EPD60_06715</name>
</gene>
<dbReference type="Proteomes" id="UP000295334">
    <property type="component" value="Unassembled WGS sequence"/>
</dbReference>
<keyword evidence="3" id="KW-1185">Reference proteome</keyword>
<evidence type="ECO:0000313" key="2">
    <source>
        <dbReference type="EMBL" id="TCJ17872.1"/>
    </source>
</evidence>
<dbReference type="OrthoDB" id="668510at2"/>
<proteinExistence type="predicted"/>
<protein>
    <submittedName>
        <fullName evidence="2">Uncharacterized protein</fullName>
    </submittedName>
</protein>
<evidence type="ECO:0000256" key="1">
    <source>
        <dbReference type="SAM" id="SignalP"/>
    </source>
</evidence>
<feature type="chain" id="PRO_5020297419" evidence="1">
    <location>
        <begin position="19"/>
        <end position="349"/>
    </location>
</feature>
<accession>A0A4V2NWM6</accession>